<comment type="similarity">
    <text evidence="3 12">Belongs to the glycosyltransferase 10 family.</text>
</comment>
<keyword evidence="7" id="KW-0735">Signal-anchor</keyword>
<evidence type="ECO:0000256" key="11">
    <source>
        <dbReference type="ARBA" id="ARBA00023180"/>
    </source>
</evidence>
<evidence type="ECO:0000259" key="14">
    <source>
        <dbReference type="Pfam" id="PF17039"/>
    </source>
</evidence>
<dbReference type="SUPFAM" id="SSF53756">
    <property type="entry name" value="UDP-Glycosyltransferase/glycogen phosphorylase"/>
    <property type="match status" value="1"/>
</dbReference>
<evidence type="ECO:0000256" key="4">
    <source>
        <dbReference type="ARBA" id="ARBA00022676"/>
    </source>
</evidence>
<evidence type="ECO:0000256" key="5">
    <source>
        <dbReference type="ARBA" id="ARBA00022679"/>
    </source>
</evidence>
<keyword evidence="11" id="KW-0325">Glycoprotein</keyword>
<keyword evidence="17" id="KW-1185">Reference proteome</keyword>
<dbReference type="InterPro" id="IPR031481">
    <property type="entry name" value="Glyco_tran_10_N"/>
</dbReference>
<comment type="caution">
    <text evidence="16">The sequence shown here is derived from an EMBL/GenBank/DDBJ whole genome shotgun (WGS) entry which is preliminary data.</text>
</comment>
<evidence type="ECO:0000313" key="16">
    <source>
        <dbReference type="EMBL" id="OWF55480.1"/>
    </source>
</evidence>
<comment type="subcellular location">
    <subcellularLocation>
        <location evidence="1">Golgi apparatus membrane</location>
        <topology evidence="1">Single-pass type II membrane protein</topology>
    </subcellularLocation>
    <subcellularLocation>
        <location evidence="12">Golgi apparatus</location>
        <location evidence="12">Golgi stack membrane</location>
        <topology evidence="12">Single-pass type II membrane protein</topology>
    </subcellularLocation>
</comment>
<evidence type="ECO:0000256" key="6">
    <source>
        <dbReference type="ARBA" id="ARBA00022692"/>
    </source>
</evidence>
<reference evidence="16 17" key="1">
    <citation type="journal article" date="2017" name="Nat. Ecol. Evol.">
        <title>Scallop genome provides insights into evolution of bilaterian karyotype and development.</title>
        <authorList>
            <person name="Wang S."/>
            <person name="Zhang J."/>
            <person name="Jiao W."/>
            <person name="Li J."/>
            <person name="Xun X."/>
            <person name="Sun Y."/>
            <person name="Guo X."/>
            <person name="Huan P."/>
            <person name="Dong B."/>
            <person name="Zhang L."/>
            <person name="Hu X."/>
            <person name="Sun X."/>
            <person name="Wang J."/>
            <person name="Zhao C."/>
            <person name="Wang Y."/>
            <person name="Wang D."/>
            <person name="Huang X."/>
            <person name="Wang R."/>
            <person name="Lv J."/>
            <person name="Li Y."/>
            <person name="Zhang Z."/>
            <person name="Liu B."/>
            <person name="Lu W."/>
            <person name="Hui Y."/>
            <person name="Liang J."/>
            <person name="Zhou Z."/>
            <person name="Hou R."/>
            <person name="Li X."/>
            <person name="Liu Y."/>
            <person name="Li H."/>
            <person name="Ning X."/>
            <person name="Lin Y."/>
            <person name="Zhao L."/>
            <person name="Xing Q."/>
            <person name="Dou J."/>
            <person name="Li Y."/>
            <person name="Mao J."/>
            <person name="Guo H."/>
            <person name="Dou H."/>
            <person name="Li T."/>
            <person name="Mu C."/>
            <person name="Jiang W."/>
            <person name="Fu Q."/>
            <person name="Fu X."/>
            <person name="Miao Y."/>
            <person name="Liu J."/>
            <person name="Yu Q."/>
            <person name="Li R."/>
            <person name="Liao H."/>
            <person name="Li X."/>
            <person name="Kong Y."/>
            <person name="Jiang Z."/>
            <person name="Chourrout D."/>
            <person name="Li R."/>
            <person name="Bao Z."/>
        </authorList>
    </citation>
    <scope>NUCLEOTIDE SEQUENCE [LARGE SCALE GENOMIC DNA]</scope>
    <source>
        <strain evidence="16 17">PY_sf001</strain>
    </source>
</reference>
<dbReference type="UniPathway" id="UPA00378"/>
<dbReference type="FunFam" id="3.40.50.11660:FF:000002">
    <property type="entry name" value="Alpha-(1,3)-fucosyltransferase"/>
    <property type="match status" value="1"/>
</dbReference>
<dbReference type="Proteomes" id="UP000242188">
    <property type="component" value="Unassembled WGS sequence"/>
</dbReference>
<dbReference type="Pfam" id="PF00852">
    <property type="entry name" value="Glyco_transf_10"/>
    <property type="match status" value="1"/>
</dbReference>
<dbReference type="InterPro" id="IPR055270">
    <property type="entry name" value="Glyco_tran_10_C"/>
</dbReference>
<gene>
    <name evidence="15" type="ORF">KP79_PYT02782</name>
    <name evidence="16" type="ORF">KP79_PYT19530</name>
</gene>
<keyword evidence="8" id="KW-1133">Transmembrane helix</keyword>
<dbReference type="GO" id="GO:0032580">
    <property type="term" value="C:Golgi cisterna membrane"/>
    <property type="evidence" value="ECO:0007669"/>
    <property type="project" value="UniProtKB-SubCell"/>
</dbReference>
<sequence length="397" mass="46324">MTYIVYNVRLSMTSHFAAGITHVRTGHENETQHRNGCNTCRNTGAMVRAPNKQAKKKLILFYNPLHWWNDWMEGRTDSSAVFQNCSVQDCTLTKDVTKLAASDAVFFNMHTLPNVPEKRLGQVWIFSEFEAPENFADKDVLNKFMGKINWTFTYRRDSDFHIPHGRFVKRSQVLDDDFMLQLKSKVRSKVAVGFISHCGTPSRRMEYVEQIKRSGIHVDIYGKCGERKCYGKNRHKTSWNITQNHKNKCFSATVPTYKFYLSLENALCRDYVTEKSLNLVLRYNIVPVVRDGANRSLYHPPGSTIDTKKFRSAVHLGIYLSGLNSNMAAYQKFFRWRKYFYTEGILNSWNKGICDLCQRLHNENKYRRIYGDIAAWYIKPGQQPACYKPKDLYNKFK</sequence>
<dbReference type="EC" id="2.4.1.-" evidence="12"/>
<name>A0A210R327_MIZYE</name>
<evidence type="ECO:0000256" key="10">
    <source>
        <dbReference type="ARBA" id="ARBA00023136"/>
    </source>
</evidence>
<dbReference type="Pfam" id="PF17039">
    <property type="entry name" value="Glyco_tran_10_N"/>
    <property type="match status" value="1"/>
</dbReference>
<dbReference type="AlphaFoldDB" id="A0A210R327"/>
<dbReference type="InterPro" id="IPR001503">
    <property type="entry name" value="Glyco_trans_10"/>
</dbReference>
<keyword evidence="6 12" id="KW-0812">Transmembrane</keyword>
<feature type="domain" description="Fucosyltransferase C-terminal" evidence="13">
    <location>
        <begin position="187"/>
        <end position="376"/>
    </location>
</feature>
<comment type="pathway">
    <text evidence="2">Protein modification; protein glycosylation.</text>
</comment>
<dbReference type="EMBL" id="NEDP02076226">
    <property type="protein sequence ID" value="OWF36840.1"/>
    <property type="molecule type" value="Genomic_DNA"/>
</dbReference>
<evidence type="ECO:0000259" key="13">
    <source>
        <dbReference type="Pfam" id="PF00852"/>
    </source>
</evidence>
<evidence type="ECO:0000256" key="1">
    <source>
        <dbReference type="ARBA" id="ARBA00004323"/>
    </source>
</evidence>
<dbReference type="PANTHER" id="PTHR48438">
    <property type="entry name" value="ALPHA-(1,3)-FUCOSYLTRANSFERASE C-RELATED"/>
    <property type="match status" value="1"/>
</dbReference>
<dbReference type="STRING" id="6573.A0A210R327"/>
<keyword evidence="9 12" id="KW-0333">Golgi apparatus</keyword>
<proteinExistence type="inferred from homology"/>
<dbReference type="Gene3D" id="3.40.50.11660">
    <property type="entry name" value="Glycosyl transferase family 10, C-terminal domain"/>
    <property type="match status" value="1"/>
</dbReference>
<evidence type="ECO:0000256" key="9">
    <source>
        <dbReference type="ARBA" id="ARBA00023034"/>
    </source>
</evidence>
<dbReference type="OrthoDB" id="6085082at2759"/>
<keyword evidence="5 12" id="KW-0808">Transferase</keyword>
<evidence type="ECO:0000256" key="8">
    <source>
        <dbReference type="ARBA" id="ARBA00022989"/>
    </source>
</evidence>
<evidence type="ECO:0000256" key="7">
    <source>
        <dbReference type="ARBA" id="ARBA00022968"/>
    </source>
</evidence>
<evidence type="ECO:0000313" key="17">
    <source>
        <dbReference type="Proteomes" id="UP000242188"/>
    </source>
</evidence>
<dbReference type="GO" id="GO:0000139">
    <property type="term" value="C:Golgi membrane"/>
    <property type="evidence" value="ECO:0007669"/>
    <property type="project" value="UniProtKB-SubCell"/>
</dbReference>
<dbReference type="PANTHER" id="PTHR48438:SF1">
    <property type="entry name" value="ALPHA-(1,3)-FUCOSYLTRANSFERASE C-RELATED"/>
    <property type="match status" value="1"/>
</dbReference>
<dbReference type="InterPro" id="IPR038577">
    <property type="entry name" value="GT10-like_C_sf"/>
</dbReference>
<keyword evidence="10" id="KW-0472">Membrane</keyword>
<dbReference type="EMBL" id="NEDP02000657">
    <property type="protein sequence ID" value="OWF55480.1"/>
    <property type="molecule type" value="Genomic_DNA"/>
</dbReference>
<evidence type="ECO:0000256" key="2">
    <source>
        <dbReference type="ARBA" id="ARBA00004922"/>
    </source>
</evidence>
<dbReference type="GO" id="GO:0008417">
    <property type="term" value="F:fucosyltransferase activity"/>
    <property type="evidence" value="ECO:0007669"/>
    <property type="project" value="InterPro"/>
</dbReference>
<accession>A0A210R327</accession>
<keyword evidence="4 12" id="KW-0328">Glycosyltransferase</keyword>
<evidence type="ECO:0000313" key="15">
    <source>
        <dbReference type="EMBL" id="OWF36840.1"/>
    </source>
</evidence>
<protein>
    <recommendedName>
        <fullName evidence="12">Fucosyltransferase</fullName>
        <ecNumber evidence="12">2.4.1.-</ecNumber>
    </recommendedName>
</protein>
<evidence type="ECO:0000256" key="3">
    <source>
        <dbReference type="ARBA" id="ARBA00008919"/>
    </source>
</evidence>
<organism evidence="16 17">
    <name type="scientific">Mizuhopecten yessoensis</name>
    <name type="common">Japanese scallop</name>
    <name type="synonym">Patinopecten yessoensis</name>
    <dbReference type="NCBI Taxonomy" id="6573"/>
    <lineage>
        <taxon>Eukaryota</taxon>
        <taxon>Metazoa</taxon>
        <taxon>Spiralia</taxon>
        <taxon>Lophotrochozoa</taxon>
        <taxon>Mollusca</taxon>
        <taxon>Bivalvia</taxon>
        <taxon>Autobranchia</taxon>
        <taxon>Pteriomorphia</taxon>
        <taxon>Pectinida</taxon>
        <taxon>Pectinoidea</taxon>
        <taxon>Pectinidae</taxon>
        <taxon>Mizuhopecten</taxon>
    </lineage>
</organism>
<feature type="domain" description="Fucosyltransferase N-terminal" evidence="14">
    <location>
        <begin position="55"/>
        <end position="165"/>
    </location>
</feature>
<evidence type="ECO:0000256" key="12">
    <source>
        <dbReference type="RuleBase" id="RU003832"/>
    </source>
</evidence>